<protein>
    <submittedName>
        <fullName evidence="3">Unannotated protein</fullName>
    </submittedName>
</protein>
<name>A0A6J7BNA3_9ZZZZ</name>
<evidence type="ECO:0000313" key="3">
    <source>
        <dbReference type="EMBL" id="CAB4845598.1"/>
    </source>
</evidence>
<accession>A0A6J7BNA3</accession>
<keyword evidence="1" id="KW-0472">Membrane</keyword>
<dbReference type="EMBL" id="CAFAZX010000129">
    <property type="protein sequence ID" value="CAB4845598.1"/>
    <property type="molecule type" value="Genomic_DNA"/>
</dbReference>
<gene>
    <name evidence="2" type="ORF">UFOPK2907_00803</name>
    <name evidence="3" type="ORF">UFOPK3241_01455</name>
</gene>
<sequence>MSANAVAAFSVGNLSCNTLEIAAVRVVLPWSMCPMVPMLTCGLFRSNFAFATFVLVSRLCKYLLFGY</sequence>
<evidence type="ECO:0000313" key="2">
    <source>
        <dbReference type="EMBL" id="CAB4775550.1"/>
    </source>
</evidence>
<organism evidence="3">
    <name type="scientific">freshwater metagenome</name>
    <dbReference type="NCBI Taxonomy" id="449393"/>
    <lineage>
        <taxon>unclassified sequences</taxon>
        <taxon>metagenomes</taxon>
        <taxon>ecological metagenomes</taxon>
    </lineage>
</organism>
<feature type="transmembrane region" description="Helical" evidence="1">
    <location>
        <begin position="35"/>
        <end position="56"/>
    </location>
</feature>
<reference evidence="3" key="1">
    <citation type="submission" date="2020-05" db="EMBL/GenBank/DDBJ databases">
        <authorList>
            <person name="Chiriac C."/>
            <person name="Salcher M."/>
            <person name="Ghai R."/>
            <person name="Kavagutti S V."/>
        </authorList>
    </citation>
    <scope>NUCLEOTIDE SEQUENCE</scope>
</reference>
<evidence type="ECO:0000256" key="1">
    <source>
        <dbReference type="SAM" id="Phobius"/>
    </source>
</evidence>
<dbReference type="EMBL" id="CAEZZR010000067">
    <property type="protein sequence ID" value="CAB4775550.1"/>
    <property type="molecule type" value="Genomic_DNA"/>
</dbReference>
<keyword evidence="1" id="KW-0812">Transmembrane</keyword>
<dbReference type="AlphaFoldDB" id="A0A6J7BNA3"/>
<keyword evidence="1" id="KW-1133">Transmembrane helix</keyword>
<proteinExistence type="predicted"/>